<gene>
    <name evidence="1" type="ORF">nieznany_206</name>
</gene>
<proteinExistence type="predicted"/>
<keyword evidence="2" id="KW-1185">Reference proteome</keyword>
<sequence>MVYDHGVFDGDITVRSPEGVMHPAYMKWMAMLGRCYSPCQQVRDVAYHGVTVCDDWKLFSNFYSWLQTWDNWEKLELDKDLIGGGVYSPASCLMISGNLNKFLAYRKKTGQMVGCNYEKDRKKYKAHIKVDGRIITLGRFDTELEAHLCWLKAKAEQLTKFFEIEDKRVVPYLKALYNEMLEHVEQHKEWTR</sequence>
<reference evidence="2" key="1">
    <citation type="submission" date="2019-12" db="EMBL/GenBank/DDBJ databases">
        <authorList>
            <person name="Olsen N.S."/>
            <person name="Junco L.M.F."/>
            <person name="Kot W."/>
            <person name="Hansen L.H."/>
        </authorList>
    </citation>
    <scope>NUCLEOTIDE SEQUENCE [LARGE SCALE GENOMIC DNA]</scope>
</reference>
<evidence type="ECO:0000313" key="2">
    <source>
        <dbReference type="Proteomes" id="UP000464223"/>
    </source>
</evidence>
<evidence type="ECO:0000313" key="1">
    <source>
        <dbReference type="EMBL" id="QHR69539.1"/>
    </source>
</evidence>
<dbReference type="EMBL" id="MN850598">
    <property type="protein sequence ID" value="QHR69539.1"/>
    <property type="molecule type" value="Genomic_DNA"/>
</dbReference>
<name>A0A6B9X2X3_9CAUD</name>
<organism evidence="1 2">
    <name type="scientific">Escherichia phage nieznany</name>
    <dbReference type="NCBI Taxonomy" id="2696432"/>
    <lineage>
        <taxon>Viruses</taxon>
        <taxon>Duplodnaviria</taxon>
        <taxon>Heunggongvirae</taxon>
        <taxon>Uroviricota</taxon>
        <taxon>Caudoviricetes</taxon>
        <taxon>Stephanstirmvirinae</taxon>
        <taxon>Phapecoctavirus</taxon>
        <taxon>Phapecoctavirus nieznany</taxon>
    </lineage>
</organism>
<accession>A0A6B9X2X3</accession>
<protein>
    <submittedName>
        <fullName evidence="1">Uncharacterized protein</fullName>
    </submittedName>
</protein>
<dbReference type="Proteomes" id="UP000464223">
    <property type="component" value="Segment"/>
</dbReference>